<comment type="caution">
    <text evidence="1">The sequence shown here is derived from an EMBL/GenBank/DDBJ whole genome shotgun (WGS) entry which is preliminary data.</text>
</comment>
<proteinExistence type="predicted"/>
<accession>A0ABV9NYJ3</accession>
<dbReference type="EMBL" id="JBHSGK010000013">
    <property type="protein sequence ID" value="MFC4737145.1"/>
    <property type="molecule type" value="Genomic_DNA"/>
</dbReference>
<evidence type="ECO:0000313" key="2">
    <source>
        <dbReference type="Proteomes" id="UP001595896"/>
    </source>
</evidence>
<dbReference type="RefSeq" id="WP_377909750.1">
    <property type="nucleotide sequence ID" value="NZ_JBHSGK010000013.1"/>
</dbReference>
<dbReference type="Proteomes" id="UP001595896">
    <property type="component" value="Unassembled WGS sequence"/>
</dbReference>
<reference evidence="2" key="1">
    <citation type="journal article" date="2019" name="Int. J. Syst. Evol. Microbiol.">
        <title>The Global Catalogue of Microorganisms (GCM) 10K type strain sequencing project: providing services to taxonomists for standard genome sequencing and annotation.</title>
        <authorList>
            <consortium name="The Broad Institute Genomics Platform"/>
            <consortium name="The Broad Institute Genome Sequencing Center for Infectious Disease"/>
            <person name="Wu L."/>
            <person name="Ma J."/>
        </authorList>
    </citation>
    <scope>NUCLEOTIDE SEQUENCE [LARGE SCALE GENOMIC DNA]</scope>
    <source>
        <strain evidence="2">JCM 12165</strain>
    </source>
</reference>
<organism evidence="1 2">
    <name type="scientific">Bacillus daqingensis</name>
    <dbReference type="NCBI Taxonomy" id="872396"/>
    <lineage>
        <taxon>Bacteria</taxon>
        <taxon>Bacillati</taxon>
        <taxon>Bacillota</taxon>
        <taxon>Bacilli</taxon>
        <taxon>Bacillales</taxon>
        <taxon>Bacillaceae</taxon>
        <taxon>Bacillus</taxon>
    </lineage>
</organism>
<evidence type="ECO:0000313" key="1">
    <source>
        <dbReference type="EMBL" id="MFC4737145.1"/>
    </source>
</evidence>
<gene>
    <name evidence="1" type="ORF">ACFO4L_11150</name>
</gene>
<protein>
    <submittedName>
        <fullName evidence="1">Nucleotidyltransferase</fullName>
    </submittedName>
</protein>
<dbReference type="Gene3D" id="3.30.460.10">
    <property type="entry name" value="Beta Polymerase, domain 2"/>
    <property type="match status" value="1"/>
</dbReference>
<dbReference type="InterPro" id="IPR043519">
    <property type="entry name" value="NT_sf"/>
</dbReference>
<sequence length="283" mass="32179">MSIIKPIGQYVKVDQDGFIINETSASHIDMHYWKSIEEAVDACIFHVKDHLQSIYLRGSVPKGQAIKYISDLDMILVTKEPITNQVEAALDNSLSEIAERHDVLSGIELNSVTAETLTGSREFSMMAFMISTQSVCMYGEHIKPKLPPFRISRALANAHLLYVESHLASARQDIVDNEDDPEDMLDCCSWIMKIIVRAGMALKTVEAQRFSRDLYPAYLLFSQNFPALQEKMRLMLSYAISPSGDRDELLTILKDAEGWLLPEVKKWMDEHNPDRNTNLRIND</sequence>
<keyword evidence="2" id="KW-1185">Reference proteome</keyword>
<dbReference type="SUPFAM" id="SSF81301">
    <property type="entry name" value="Nucleotidyltransferase"/>
    <property type="match status" value="1"/>
</dbReference>
<name>A0ABV9NYJ3_9BACI</name>